<keyword evidence="6" id="KW-0963">Cytoplasm</keyword>
<evidence type="ECO:0000256" key="1">
    <source>
        <dbReference type="ARBA" id="ARBA00004496"/>
    </source>
</evidence>
<keyword evidence="5" id="KW-1003">Cell membrane</keyword>
<evidence type="ECO:0000256" key="10">
    <source>
        <dbReference type="ARBA" id="ARBA00023139"/>
    </source>
</evidence>
<dbReference type="EMBL" id="OX395138">
    <property type="protein sequence ID" value="CAI5790330.1"/>
    <property type="molecule type" value="Genomic_DNA"/>
</dbReference>
<keyword evidence="9" id="KW-0472">Membrane</keyword>
<keyword evidence="15" id="KW-1185">Reference proteome</keyword>
<evidence type="ECO:0000256" key="4">
    <source>
        <dbReference type="ARBA" id="ARBA00022452"/>
    </source>
</evidence>
<name>A0AA35PLJ3_9SAUR</name>
<dbReference type="GO" id="GO:0001786">
    <property type="term" value="F:phosphatidylserine binding"/>
    <property type="evidence" value="ECO:0007669"/>
    <property type="project" value="TreeGrafter"/>
</dbReference>
<keyword evidence="10" id="KW-0564">Palmitate</keyword>
<dbReference type="GO" id="GO:0042742">
    <property type="term" value="P:defense response to bacterium"/>
    <property type="evidence" value="ECO:0007669"/>
    <property type="project" value="TreeGrafter"/>
</dbReference>
<comment type="similarity">
    <text evidence="3">Belongs to the gasdermin family.</text>
</comment>
<dbReference type="AlphaFoldDB" id="A0AA35PLJ3"/>
<feature type="domain" description="Gasdermin PUB" evidence="13">
    <location>
        <begin position="237"/>
        <end position="412"/>
    </location>
</feature>
<evidence type="ECO:0008006" key="16">
    <source>
        <dbReference type="Google" id="ProtNLM"/>
    </source>
</evidence>
<sequence>MFKRLTKQLIKELGSDRRLIPVTSQVLTDSFQPLSLVTKEQSRFPWNTRKYSPSPFKLADVLEKGAEVEIELKHSEPLLFSANICHKSGAKLNLKIQTAAVDIGGLGSACLSSSLVAVRKTYVDTRELWKMVPSLSLLQQLYPKLHFYVVTEAFEIMEPLLIEQTVQAGGKGTVTAAEILTIQGLSTTVKKKAMLIPRGTVLAYVVEKLQTYDEELVLLCQRLQTKLVSSLTYDAVQQVKDAVKEAYEPLALLSQPLRKQLLESFEVFLQDGEVASTVQSMLELSMAGNSVDHSMLESLNEEHRPSVEKLLSYLGISQDTESVKNQDLWGPVNFLCSSLDDLDYEMLPLLDTILEKKKMTQQLEMMDGILEWILFGDEGSDFEIPHHSLENEEIHLAIEMLQTCGLDLEAGKDSTVCLWSNEARSELAALYSSLYALQILSG</sequence>
<feature type="domain" description="Gasdermin pore forming" evidence="12">
    <location>
        <begin position="1"/>
        <end position="220"/>
    </location>
</feature>
<dbReference type="InterPro" id="IPR040460">
    <property type="entry name" value="Gasdermin_pore"/>
</dbReference>
<dbReference type="Pfam" id="PF17708">
    <property type="entry name" value="Gasdermin_C"/>
    <property type="match status" value="1"/>
</dbReference>
<dbReference type="GO" id="GO:0005737">
    <property type="term" value="C:cytoplasm"/>
    <property type="evidence" value="ECO:0007669"/>
    <property type="project" value="UniProtKB-SubCell"/>
</dbReference>
<accession>A0AA35PLJ3</accession>
<evidence type="ECO:0000256" key="8">
    <source>
        <dbReference type="ARBA" id="ARBA00022692"/>
    </source>
</evidence>
<dbReference type="GO" id="GO:0070269">
    <property type="term" value="P:pyroptotic inflammatory response"/>
    <property type="evidence" value="ECO:0007669"/>
    <property type="project" value="TreeGrafter"/>
</dbReference>
<evidence type="ECO:0000256" key="9">
    <source>
        <dbReference type="ARBA" id="ARBA00023136"/>
    </source>
</evidence>
<dbReference type="GO" id="GO:0012501">
    <property type="term" value="P:programmed cell death"/>
    <property type="evidence" value="ECO:0007669"/>
    <property type="project" value="UniProtKB-KW"/>
</dbReference>
<dbReference type="PANTHER" id="PTHR16399">
    <property type="entry name" value="GASDERMIN"/>
    <property type="match status" value="1"/>
</dbReference>
<evidence type="ECO:0000256" key="11">
    <source>
        <dbReference type="ARBA" id="ARBA00023288"/>
    </source>
</evidence>
<evidence type="ECO:0000313" key="14">
    <source>
        <dbReference type="EMBL" id="CAI5790330.1"/>
    </source>
</evidence>
<dbReference type="InterPro" id="IPR007677">
    <property type="entry name" value="Gasdermin"/>
</dbReference>
<evidence type="ECO:0000256" key="6">
    <source>
        <dbReference type="ARBA" id="ARBA00022490"/>
    </source>
</evidence>
<reference evidence="14" key="1">
    <citation type="submission" date="2022-12" db="EMBL/GenBank/DDBJ databases">
        <authorList>
            <person name="Alioto T."/>
            <person name="Alioto T."/>
            <person name="Gomez Garrido J."/>
        </authorList>
    </citation>
    <scope>NUCLEOTIDE SEQUENCE</scope>
</reference>
<protein>
    <recommendedName>
        <fullName evidence="16">Gasdermin pore forming domain-containing protein</fullName>
    </recommendedName>
</protein>
<dbReference type="PANTHER" id="PTHR16399:SF18">
    <property type="entry name" value="GASDERMIN-A"/>
    <property type="match status" value="1"/>
</dbReference>
<proteinExistence type="inferred from homology"/>
<evidence type="ECO:0000259" key="13">
    <source>
        <dbReference type="Pfam" id="PF17708"/>
    </source>
</evidence>
<gene>
    <name evidence="14" type="ORF">PODLI_1B026841</name>
</gene>
<evidence type="ECO:0000256" key="3">
    <source>
        <dbReference type="ARBA" id="ARBA00009279"/>
    </source>
</evidence>
<evidence type="ECO:0000256" key="7">
    <source>
        <dbReference type="ARBA" id="ARBA00022590"/>
    </source>
</evidence>
<evidence type="ECO:0000313" key="15">
    <source>
        <dbReference type="Proteomes" id="UP001178461"/>
    </source>
</evidence>
<keyword evidence="7" id="KW-1210">Necrosis</keyword>
<evidence type="ECO:0000259" key="12">
    <source>
        <dbReference type="Pfam" id="PF04598"/>
    </source>
</evidence>
<keyword evidence="11" id="KW-0449">Lipoprotein</keyword>
<dbReference type="GO" id="GO:0070273">
    <property type="term" value="F:phosphatidylinositol-4-phosphate binding"/>
    <property type="evidence" value="ECO:0007669"/>
    <property type="project" value="TreeGrafter"/>
</dbReference>
<keyword evidence="8" id="KW-0812">Transmembrane</keyword>
<evidence type="ECO:0000256" key="5">
    <source>
        <dbReference type="ARBA" id="ARBA00022475"/>
    </source>
</evidence>
<evidence type="ECO:0000256" key="2">
    <source>
        <dbReference type="ARBA" id="ARBA00004651"/>
    </source>
</evidence>
<dbReference type="GO" id="GO:0005546">
    <property type="term" value="F:phosphatidylinositol-4,5-bisphosphate binding"/>
    <property type="evidence" value="ECO:0007669"/>
    <property type="project" value="TreeGrafter"/>
</dbReference>
<dbReference type="GO" id="GO:0005886">
    <property type="term" value="C:plasma membrane"/>
    <property type="evidence" value="ECO:0007669"/>
    <property type="project" value="UniProtKB-SubCell"/>
</dbReference>
<keyword evidence="4" id="KW-1134">Transmembrane beta strand</keyword>
<dbReference type="Proteomes" id="UP001178461">
    <property type="component" value="Chromosome 13"/>
</dbReference>
<dbReference type="InterPro" id="IPR041263">
    <property type="entry name" value="Gasdermin_PUB"/>
</dbReference>
<organism evidence="14 15">
    <name type="scientific">Podarcis lilfordi</name>
    <name type="common">Lilford's wall lizard</name>
    <dbReference type="NCBI Taxonomy" id="74358"/>
    <lineage>
        <taxon>Eukaryota</taxon>
        <taxon>Metazoa</taxon>
        <taxon>Chordata</taxon>
        <taxon>Craniata</taxon>
        <taxon>Vertebrata</taxon>
        <taxon>Euteleostomi</taxon>
        <taxon>Lepidosauria</taxon>
        <taxon>Squamata</taxon>
        <taxon>Bifurcata</taxon>
        <taxon>Unidentata</taxon>
        <taxon>Episquamata</taxon>
        <taxon>Laterata</taxon>
        <taxon>Lacertibaenia</taxon>
        <taxon>Lacertidae</taxon>
        <taxon>Podarcis</taxon>
    </lineage>
</organism>
<dbReference type="Pfam" id="PF04598">
    <property type="entry name" value="Gasdermin"/>
    <property type="match status" value="1"/>
</dbReference>
<comment type="subcellular location">
    <subcellularLocation>
        <location evidence="2">Cell membrane</location>
        <topology evidence="2">Multi-pass membrane protein</topology>
    </subcellularLocation>
    <subcellularLocation>
        <location evidence="1">Cytoplasm</location>
    </subcellularLocation>
</comment>